<evidence type="ECO:0000256" key="6">
    <source>
        <dbReference type="SAM" id="SignalP"/>
    </source>
</evidence>
<evidence type="ECO:0000256" key="2">
    <source>
        <dbReference type="ARBA" id="ARBA00022801"/>
    </source>
</evidence>
<keyword evidence="4" id="KW-0067">ATP-binding</keyword>
<evidence type="ECO:0000256" key="5">
    <source>
        <dbReference type="RuleBase" id="RU003833"/>
    </source>
</evidence>
<dbReference type="EMBL" id="AB600992">
    <property type="protein sequence ID" value="BAK78977.1"/>
    <property type="molecule type" value="mRNA"/>
</dbReference>
<sequence length="468" mass="50910">MQWRVGVHWICCLLVLWAALPCHGVAHRKFGSIRNKVNGMTRLTSSSNSSSSSNSTYAVILDSGSTGTRLHVFSFNQSTQIQYIDDDFEYLYKVTPGLSSYASNPEGAAESVMALLEKAEAVVPEEYQASTPVRLGATAGLRALSSNTSELILEAIREVVKSNTSFALESDDAIAILSGNQEGYYLWVTVNYLLNNLGEEYPKTIGVADLGGGSVQMAYAISDDVASNAPDYAPNGDAYVTKVSLSNSTYHIYVHSYLNFGKESSRAAILNLTGDSDNPCVLTGFNGTYNYSDVEYKASSPANGSSYDECRSTILKLFDLNATCAHDNCTFAGIWNGGGGAGQSELYLATSFYYLAIDAGFVDENATIAKVRLIDYKITAELACKTTYEEAKTVFPNMDEDVLAYTCMDLVYQYTLLVDAFGLDPWEVVTVVDKIEYEGSQLDASWALGSAIESVSSLSSYRRLMYVV</sequence>
<organism evidence="7">
    <name type="scientific">Mimosa pudica</name>
    <name type="common">Sensitive plant</name>
    <dbReference type="NCBI Taxonomy" id="76306"/>
    <lineage>
        <taxon>Eukaryota</taxon>
        <taxon>Viridiplantae</taxon>
        <taxon>Streptophyta</taxon>
        <taxon>Embryophyta</taxon>
        <taxon>Tracheophyta</taxon>
        <taxon>Spermatophyta</taxon>
        <taxon>Magnoliopsida</taxon>
        <taxon>eudicotyledons</taxon>
        <taxon>Gunneridae</taxon>
        <taxon>Pentapetalae</taxon>
        <taxon>rosids</taxon>
        <taxon>fabids</taxon>
        <taxon>Fabales</taxon>
        <taxon>Fabaceae</taxon>
        <taxon>Caesalpinioideae</taxon>
        <taxon>mimosoid clade</taxon>
        <taxon>Mimoseae</taxon>
        <taxon>Mimosa</taxon>
    </lineage>
</organism>
<dbReference type="Pfam" id="PF01150">
    <property type="entry name" value="GDA1_CD39"/>
    <property type="match status" value="1"/>
</dbReference>
<dbReference type="InterPro" id="IPR000407">
    <property type="entry name" value="GDA1_CD39_NTPase"/>
</dbReference>
<keyword evidence="2 5" id="KW-0378">Hydrolase</keyword>
<evidence type="ECO:0000256" key="4">
    <source>
        <dbReference type="PIRSR" id="PIRSR600407-2"/>
    </source>
</evidence>
<feature type="chain" id="PRO_5003424325" evidence="6">
    <location>
        <begin position="25"/>
        <end position="468"/>
    </location>
</feature>
<accession>G1UFQ9</accession>
<comment type="similarity">
    <text evidence="1 5">Belongs to the GDA1/CD39 NTPase family.</text>
</comment>
<gene>
    <name evidence="7" type="primary">MP67;2</name>
</gene>
<keyword evidence="6" id="KW-0732">Signal</keyword>
<feature type="active site" description="Proton acceptor" evidence="3">
    <location>
        <position position="182"/>
    </location>
</feature>
<dbReference type="PANTHER" id="PTHR11782">
    <property type="entry name" value="ADENOSINE/GUANOSINE DIPHOSPHATASE"/>
    <property type="match status" value="1"/>
</dbReference>
<reference evidence="7" key="1">
    <citation type="journal article" date="2011" name="Plant Physiol.">
        <title>Purification and Biochemical Characterization of a Novel Ecto-Apyrase, MP67, from Mimosa pudica.</title>
        <authorList>
            <person name="Okuhata R."/>
            <person name="Takishima T."/>
            <person name="Nishimura N."/>
            <person name="Ueda S."/>
            <person name="Tsuchiya T."/>
            <person name="Kanzawa N."/>
        </authorList>
    </citation>
    <scope>NUCLEOTIDE SEQUENCE</scope>
</reference>
<dbReference type="Gene3D" id="3.30.420.150">
    <property type="entry name" value="Exopolyphosphatase. Domain 2"/>
    <property type="match status" value="1"/>
</dbReference>
<dbReference type="AlphaFoldDB" id="G1UFQ9"/>
<dbReference type="GO" id="GO:0009134">
    <property type="term" value="P:nucleoside diphosphate catabolic process"/>
    <property type="evidence" value="ECO:0007669"/>
    <property type="project" value="TreeGrafter"/>
</dbReference>
<evidence type="ECO:0000256" key="3">
    <source>
        <dbReference type="PIRSR" id="PIRSR600407-1"/>
    </source>
</evidence>
<keyword evidence="4" id="KW-0547">Nucleotide-binding</keyword>
<dbReference type="BRENDA" id="3.6.1.5">
    <property type="organism ID" value="3382"/>
</dbReference>
<feature type="binding site" evidence="4">
    <location>
        <begin position="212"/>
        <end position="216"/>
    </location>
    <ligand>
        <name>ATP</name>
        <dbReference type="ChEBI" id="CHEBI:30616"/>
    </ligand>
</feature>
<dbReference type="GO" id="GO:0017110">
    <property type="term" value="F:nucleoside diphosphate phosphatase activity"/>
    <property type="evidence" value="ECO:0007669"/>
    <property type="project" value="TreeGrafter"/>
</dbReference>
<evidence type="ECO:0000313" key="7">
    <source>
        <dbReference type="EMBL" id="BAK78977.1"/>
    </source>
</evidence>
<evidence type="ECO:0000256" key="1">
    <source>
        <dbReference type="ARBA" id="ARBA00009283"/>
    </source>
</evidence>
<protein>
    <submittedName>
        <fullName evidence="7">Apyrase</fullName>
    </submittedName>
</protein>
<proteinExistence type="evidence at transcript level"/>
<feature type="signal peptide" evidence="6">
    <location>
        <begin position="1"/>
        <end position="24"/>
    </location>
</feature>
<dbReference type="GO" id="GO:0016020">
    <property type="term" value="C:membrane"/>
    <property type="evidence" value="ECO:0007669"/>
    <property type="project" value="TreeGrafter"/>
</dbReference>
<dbReference type="GO" id="GO:0005524">
    <property type="term" value="F:ATP binding"/>
    <property type="evidence" value="ECO:0007669"/>
    <property type="project" value="UniProtKB-KW"/>
</dbReference>
<dbReference type="PROSITE" id="PS01238">
    <property type="entry name" value="GDA1_CD39_NTPASE"/>
    <property type="match status" value="1"/>
</dbReference>
<dbReference type="Gene3D" id="3.30.420.40">
    <property type="match status" value="1"/>
</dbReference>
<name>G1UFQ9_MIMPU</name>
<dbReference type="PANTHER" id="PTHR11782:SF80">
    <property type="entry name" value="GDA1_CD39 NUCLEOSIDE PHOSPHATASE FAMILY PROTEIN"/>
    <property type="match status" value="1"/>
</dbReference>